<dbReference type="Gene3D" id="3.40.50.450">
    <property type="match status" value="1"/>
</dbReference>
<sequence length="114" mass="12225">MKIYFAGAIRGGRQDASTYHAMIAHLQTHAEVLTEHVGNKALSDGGEHDLSDKEIHARDLAWLEECDAVVAEVTTPSLGVGYELGVAEKLGKSILCLFDAGNPDFRLSAMLSGN</sequence>
<evidence type="ECO:0000256" key="1">
    <source>
        <dbReference type="ARBA" id="ARBA00011407"/>
    </source>
</evidence>
<dbReference type="AlphaFoldDB" id="A0A382Y1M2"/>
<gene>
    <name evidence="7" type="ORF">METZ01_LOCUS429515</name>
</gene>
<dbReference type="GO" id="GO:0009159">
    <property type="term" value="P:deoxyribonucleoside monophosphate catabolic process"/>
    <property type="evidence" value="ECO:0007669"/>
    <property type="project" value="InterPro"/>
</dbReference>
<evidence type="ECO:0000256" key="5">
    <source>
        <dbReference type="ARBA" id="ARBA00044133"/>
    </source>
</evidence>
<evidence type="ECO:0000256" key="4">
    <source>
        <dbReference type="ARBA" id="ARBA00023295"/>
    </source>
</evidence>
<comment type="catalytic activity">
    <reaction evidence="6">
        <text>5-hydroxymethyl-dUMP + H2O = 5-hydroxymethyluracil + 2-deoxy-D-ribose 5-phosphate</text>
        <dbReference type="Rhea" id="RHEA:77099"/>
        <dbReference type="ChEBI" id="CHEBI:15377"/>
        <dbReference type="ChEBI" id="CHEBI:16964"/>
        <dbReference type="ChEBI" id="CHEBI:62877"/>
        <dbReference type="ChEBI" id="CHEBI:90409"/>
    </reaction>
    <physiologicalReaction direction="left-to-right" evidence="6">
        <dbReference type="Rhea" id="RHEA:77100"/>
    </physiologicalReaction>
</comment>
<proteinExistence type="inferred from homology"/>
<dbReference type="SUPFAM" id="SSF52309">
    <property type="entry name" value="N-(deoxy)ribosyltransferase-like"/>
    <property type="match status" value="1"/>
</dbReference>
<dbReference type="EMBL" id="UINC01171869">
    <property type="protein sequence ID" value="SVD76661.1"/>
    <property type="molecule type" value="Genomic_DNA"/>
</dbReference>
<evidence type="ECO:0000256" key="3">
    <source>
        <dbReference type="ARBA" id="ARBA00023080"/>
    </source>
</evidence>
<dbReference type="HAMAP" id="MF_03036">
    <property type="entry name" value="Nuc_phosphate_hydrolase"/>
    <property type="match status" value="1"/>
</dbReference>
<dbReference type="Pfam" id="PF05014">
    <property type="entry name" value="Nuc_deoxyrib_tr"/>
    <property type="match status" value="1"/>
</dbReference>
<dbReference type="PANTHER" id="PTHR15364:SF0">
    <property type="entry name" value="2'-DEOXYNUCLEOSIDE 5'-PHOSPHATE N-HYDROLASE 1"/>
    <property type="match status" value="1"/>
</dbReference>
<dbReference type="GO" id="GO:0009117">
    <property type="term" value="P:nucleotide metabolic process"/>
    <property type="evidence" value="ECO:0007669"/>
    <property type="project" value="UniProtKB-KW"/>
</dbReference>
<dbReference type="InterPro" id="IPR007710">
    <property type="entry name" value="Nucleoside_deoxyribTrfase"/>
</dbReference>
<dbReference type="GO" id="GO:0005634">
    <property type="term" value="C:nucleus"/>
    <property type="evidence" value="ECO:0007669"/>
    <property type="project" value="TreeGrafter"/>
</dbReference>
<evidence type="ECO:0000256" key="6">
    <source>
        <dbReference type="ARBA" id="ARBA00047460"/>
    </source>
</evidence>
<evidence type="ECO:0000313" key="7">
    <source>
        <dbReference type="EMBL" id="SVD76661.1"/>
    </source>
</evidence>
<name>A0A382Y1M2_9ZZZZ</name>
<dbReference type="InterPro" id="IPR028607">
    <property type="entry name" value="DNPH1"/>
</dbReference>
<keyword evidence="4" id="KW-0326">Glycosidase</keyword>
<accession>A0A382Y1M2</accession>
<dbReference type="InterPro" id="IPR051239">
    <property type="entry name" value="2'-dNMP_N-hydrolase"/>
</dbReference>
<reference evidence="7" key="1">
    <citation type="submission" date="2018-05" db="EMBL/GenBank/DDBJ databases">
        <authorList>
            <person name="Lanie J.A."/>
            <person name="Ng W.-L."/>
            <person name="Kazmierczak K.M."/>
            <person name="Andrzejewski T.M."/>
            <person name="Davidsen T.M."/>
            <person name="Wayne K.J."/>
            <person name="Tettelin H."/>
            <person name="Glass J.I."/>
            <person name="Rusch D."/>
            <person name="Podicherti R."/>
            <person name="Tsui H.-C.T."/>
            <person name="Winkler M.E."/>
        </authorList>
    </citation>
    <scope>NUCLEOTIDE SEQUENCE</scope>
</reference>
<keyword evidence="3" id="KW-0546">Nucleotide metabolism</keyword>
<dbReference type="PANTHER" id="PTHR15364">
    <property type="entry name" value="2'-DEOXYNUCLEOSIDE 5'-PHOSPHATE N-HYDROLASE 1"/>
    <property type="match status" value="1"/>
</dbReference>
<comment type="subunit">
    <text evidence="1">Monomer and homodimer.</text>
</comment>
<dbReference type="GO" id="GO:0070694">
    <property type="term" value="F:5-hydroxymethyl-dUMP N-hydrolase activity"/>
    <property type="evidence" value="ECO:0007669"/>
    <property type="project" value="InterPro"/>
</dbReference>
<organism evidence="7">
    <name type="scientific">marine metagenome</name>
    <dbReference type="NCBI Taxonomy" id="408172"/>
    <lineage>
        <taxon>unclassified sequences</taxon>
        <taxon>metagenomes</taxon>
        <taxon>ecological metagenomes</taxon>
    </lineage>
</organism>
<evidence type="ECO:0000256" key="2">
    <source>
        <dbReference type="ARBA" id="ARBA00022801"/>
    </source>
</evidence>
<feature type="non-terminal residue" evidence="7">
    <location>
        <position position="114"/>
    </location>
</feature>
<keyword evidence="2" id="KW-0378">Hydrolase</keyword>
<protein>
    <recommendedName>
        <fullName evidence="5">5-hydroxymethyl-dUMP N-hydrolase</fullName>
    </recommendedName>
</protein>